<name>A0A478FPJ1_9MOLU</name>
<feature type="region of interest" description="Disordered" evidence="1">
    <location>
        <begin position="1"/>
        <end position="22"/>
    </location>
</feature>
<evidence type="ECO:0000256" key="1">
    <source>
        <dbReference type="SAM" id="MobiDB-lite"/>
    </source>
</evidence>
<organism evidence="2 3">
    <name type="scientific">Candidatus Mycoplasma haematohominis</name>
    <dbReference type="NCBI Taxonomy" id="1494318"/>
    <lineage>
        <taxon>Bacteria</taxon>
        <taxon>Bacillati</taxon>
        <taxon>Mycoplasmatota</taxon>
        <taxon>Mollicutes</taxon>
        <taxon>Mycoplasmataceae</taxon>
        <taxon>Mycoplasma</taxon>
    </lineage>
</organism>
<evidence type="ECO:0000313" key="2">
    <source>
        <dbReference type="EMBL" id="GCE63162.1"/>
    </source>
</evidence>
<sequence>MEFFKSKNQEKPYYNSEQIERRNTDIPELKHLPCFEKHKKSAKLLFSEQEPVLELKKLSLPPIPASIEYLPSKYERKRLSALAPLNKEEEEKQEQTKKLSNLIKERLASELDEESAGFQFDPEQHGHYLSSLTKEPEIASQECVRAPLASDEQVEELTRLHLHLYSILALIQETNLASDFKAAYDIQDKISYILTNRTIMFETLVLDLTIYLQAVIEKLEFYQREIYKKQQKFISFSSRISRLKEYKYKTDESFKLIDDSRMIAYQELDKNFKALDQQQKQ</sequence>
<dbReference type="RefSeq" id="WP_216082763.1">
    <property type="nucleotide sequence ID" value="NZ_CACTIB010000008.1"/>
</dbReference>
<dbReference type="EMBL" id="BIMN01000001">
    <property type="protein sequence ID" value="GCE63162.1"/>
    <property type="molecule type" value="Genomic_DNA"/>
</dbReference>
<comment type="caution">
    <text evidence="2">The sequence shown here is derived from an EMBL/GenBank/DDBJ whole genome shotgun (WGS) entry which is preliminary data.</text>
</comment>
<proteinExistence type="predicted"/>
<protein>
    <submittedName>
        <fullName evidence="2">Uncharacterized protein</fullName>
    </submittedName>
</protein>
<evidence type="ECO:0000313" key="3">
    <source>
        <dbReference type="Proteomes" id="UP000324831"/>
    </source>
</evidence>
<gene>
    <name evidence="2" type="ORF">MHSWG343_01400</name>
</gene>
<dbReference type="AlphaFoldDB" id="A0A478FPJ1"/>
<accession>A0A478FPJ1</accession>
<dbReference type="Proteomes" id="UP000324831">
    <property type="component" value="Unassembled WGS sequence"/>
</dbReference>
<reference evidence="2 3" key="1">
    <citation type="submission" date="2019-01" db="EMBL/GenBank/DDBJ databases">
        <title>Draft genome sequences of Candidatus Mycoplasma haemohominis SWG34-3 identified from a patient with pyrexia, anemia and liver dysfunction.</title>
        <authorList>
            <person name="Sekizuka T."/>
            <person name="Hattori N."/>
            <person name="Katano H."/>
            <person name="Takuma T."/>
            <person name="Ito T."/>
            <person name="Arai N."/>
            <person name="Yanai R."/>
            <person name="Ishii S."/>
            <person name="Miura Y."/>
            <person name="Tokunaga T."/>
            <person name="Watanabe H."/>
            <person name="Nomura N."/>
            <person name="Eguchi J."/>
            <person name="Arai T."/>
            <person name="Hasegawa H."/>
            <person name="Nakamaki T."/>
            <person name="Wakita T."/>
            <person name="Niki Y."/>
            <person name="Kuroda M."/>
        </authorList>
    </citation>
    <scope>NUCLEOTIDE SEQUENCE [LARGE SCALE GENOMIC DNA]</scope>
    <source>
        <strain evidence="2">SWG34-3</strain>
    </source>
</reference>
<feature type="compositionally biased region" description="Basic and acidic residues" evidence="1">
    <location>
        <begin position="1"/>
        <end position="10"/>
    </location>
</feature>